<comment type="caution">
    <text evidence="1">The sequence shown here is derived from an EMBL/GenBank/DDBJ whole genome shotgun (WGS) entry which is preliminary data.</text>
</comment>
<dbReference type="EMBL" id="JASHIF010000009">
    <property type="protein sequence ID" value="MDI9859867.1"/>
    <property type="molecule type" value="Genomic_DNA"/>
</dbReference>
<evidence type="ECO:0000313" key="1">
    <source>
        <dbReference type="EMBL" id="MDI9859867.1"/>
    </source>
</evidence>
<protein>
    <submittedName>
        <fullName evidence="1">Uncharacterized protein</fullName>
    </submittedName>
</protein>
<organism evidence="1 2">
    <name type="scientific">Flectobacillus roseus</name>
    <dbReference type="NCBI Taxonomy" id="502259"/>
    <lineage>
        <taxon>Bacteria</taxon>
        <taxon>Pseudomonadati</taxon>
        <taxon>Bacteroidota</taxon>
        <taxon>Cytophagia</taxon>
        <taxon>Cytophagales</taxon>
        <taxon>Flectobacillaceae</taxon>
        <taxon>Flectobacillus</taxon>
    </lineage>
</organism>
<gene>
    <name evidence="1" type="ORF">QM524_11660</name>
</gene>
<sequence>MIPAPEHFDSLEDHLENSGVSVSTLQEALISYLAQNDYVVSEHFLIDPTTDHQAVYYRQVITEFLEAIGGSCE</sequence>
<reference evidence="1 2" key="1">
    <citation type="submission" date="2023-05" db="EMBL/GenBank/DDBJ databases">
        <title>Novel species of genus Flectobacillus isolated from stream in China.</title>
        <authorList>
            <person name="Lu H."/>
        </authorList>
    </citation>
    <scope>NUCLEOTIDE SEQUENCE [LARGE SCALE GENOMIC DNA]</scope>
    <source>
        <strain evidence="1 2">KCTC 42575</strain>
    </source>
</reference>
<accession>A0ABT6Y8G1</accession>
<evidence type="ECO:0000313" key="2">
    <source>
        <dbReference type="Proteomes" id="UP001236507"/>
    </source>
</evidence>
<proteinExistence type="predicted"/>
<name>A0ABT6Y8G1_9BACT</name>
<keyword evidence="2" id="KW-1185">Reference proteome</keyword>
<dbReference type="RefSeq" id="WP_166549098.1">
    <property type="nucleotide sequence ID" value="NZ_JASHIF010000009.1"/>
</dbReference>
<dbReference type="Proteomes" id="UP001236507">
    <property type="component" value="Unassembled WGS sequence"/>
</dbReference>